<dbReference type="AlphaFoldDB" id="A0A0E9XQ66"/>
<protein>
    <submittedName>
        <fullName evidence="1">Uncharacterized protein</fullName>
    </submittedName>
</protein>
<reference evidence="1" key="1">
    <citation type="submission" date="2014-11" db="EMBL/GenBank/DDBJ databases">
        <authorList>
            <person name="Amaro Gonzalez C."/>
        </authorList>
    </citation>
    <scope>NUCLEOTIDE SEQUENCE</scope>
</reference>
<evidence type="ECO:0000313" key="1">
    <source>
        <dbReference type="EMBL" id="JAI03996.1"/>
    </source>
</evidence>
<proteinExistence type="predicted"/>
<accession>A0A0E9XQ66</accession>
<name>A0A0E9XQ66_ANGAN</name>
<reference evidence="1" key="2">
    <citation type="journal article" date="2015" name="Fish Shellfish Immunol.">
        <title>Early steps in the European eel (Anguilla anguilla)-Vibrio vulnificus interaction in the gills: Role of the RtxA13 toxin.</title>
        <authorList>
            <person name="Callol A."/>
            <person name="Pajuelo D."/>
            <person name="Ebbesson L."/>
            <person name="Teles M."/>
            <person name="MacKenzie S."/>
            <person name="Amaro C."/>
        </authorList>
    </citation>
    <scope>NUCLEOTIDE SEQUENCE</scope>
</reference>
<dbReference type="EMBL" id="GBXM01004582">
    <property type="protein sequence ID" value="JAI03996.1"/>
    <property type="molecule type" value="Transcribed_RNA"/>
</dbReference>
<organism evidence="1">
    <name type="scientific">Anguilla anguilla</name>
    <name type="common">European freshwater eel</name>
    <name type="synonym">Muraena anguilla</name>
    <dbReference type="NCBI Taxonomy" id="7936"/>
    <lineage>
        <taxon>Eukaryota</taxon>
        <taxon>Metazoa</taxon>
        <taxon>Chordata</taxon>
        <taxon>Craniata</taxon>
        <taxon>Vertebrata</taxon>
        <taxon>Euteleostomi</taxon>
        <taxon>Actinopterygii</taxon>
        <taxon>Neopterygii</taxon>
        <taxon>Teleostei</taxon>
        <taxon>Anguilliformes</taxon>
        <taxon>Anguillidae</taxon>
        <taxon>Anguilla</taxon>
    </lineage>
</organism>
<sequence>MSVAFVNCFKVVEPRI</sequence>